<gene>
    <name evidence="5" type="ORF">Dia5BBH33_16270</name>
</gene>
<dbReference type="PROSITE" id="PS50995">
    <property type="entry name" value="HTH_MARR_2"/>
    <property type="match status" value="1"/>
</dbReference>
<dbReference type="RefSeq" id="WP_022382465.1">
    <property type="nucleotide sequence ID" value="NZ_AP019697.1"/>
</dbReference>
<dbReference type="SUPFAM" id="SSF46785">
    <property type="entry name" value="Winged helix' DNA-binding domain"/>
    <property type="match status" value="1"/>
</dbReference>
<dbReference type="InterPro" id="IPR036390">
    <property type="entry name" value="WH_DNA-bd_sf"/>
</dbReference>
<dbReference type="SMART" id="SM00347">
    <property type="entry name" value="HTH_MARR"/>
    <property type="match status" value="1"/>
</dbReference>
<keyword evidence="3" id="KW-0804">Transcription</keyword>
<dbReference type="AlphaFoldDB" id="A0A8D4UVF5"/>
<dbReference type="GO" id="GO:0003700">
    <property type="term" value="F:DNA-binding transcription factor activity"/>
    <property type="evidence" value="ECO:0007669"/>
    <property type="project" value="InterPro"/>
</dbReference>
<evidence type="ECO:0000313" key="5">
    <source>
        <dbReference type="EMBL" id="BBK25692.1"/>
    </source>
</evidence>
<dbReference type="PANTHER" id="PTHR42756">
    <property type="entry name" value="TRANSCRIPTIONAL REGULATOR, MARR"/>
    <property type="match status" value="1"/>
</dbReference>
<proteinExistence type="predicted"/>
<dbReference type="PANTHER" id="PTHR42756:SF1">
    <property type="entry name" value="TRANSCRIPTIONAL REPRESSOR OF EMRAB OPERON"/>
    <property type="match status" value="1"/>
</dbReference>
<dbReference type="InterPro" id="IPR036388">
    <property type="entry name" value="WH-like_DNA-bd_sf"/>
</dbReference>
<keyword evidence="1" id="KW-0805">Transcription regulation</keyword>
<evidence type="ECO:0000313" key="6">
    <source>
        <dbReference type="Proteomes" id="UP000320585"/>
    </source>
</evidence>
<dbReference type="GeneID" id="92716846"/>
<evidence type="ECO:0000256" key="1">
    <source>
        <dbReference type="ARBA" id="ARBA00023015"/>
    </source>
</evidence>
<dbReference type="KEGG" id="dho:Dia5BBH33_16270"/>
<organism evidence="5 6">
    <name type="scientific">Dialister hominis</name>
    <dbReference type="NCBI Taxonomy" id="2582419"/>
    <lineage>
        <taxon>Bacteria</taxon>
        <taxon>Bacillati</taxon>
        <taxon>Bacillota</taxon>
        <taxon>Negativicutes</taxon>
        <taxon>Veillonellales</taxon>
        <taxon>Veillonellaceae</taxon>
        <taxon>Dialister</taxon>
    </lineage>
</organism>
<name>A0A8D4UVF5_9FIRM</name>
<evidence type="ECO:0000259" key="4">
    <source>
        <dbReference type="PROSITE" id="PS50995"/>
    </source>
</evidence>
<dbReference type="Proteomes" id="UP000320585">
    <property type="component" value="Chromosome"/>
</dbReference>
<evidence type="ECO:0000256" key="3">
    <source>
        <dbReference type="ARBA" id="ARBA00023163"/>
    </source>
</evidence>
<accession>A0A8D4UVF5</accession>
<dbReference type="Gene3D" id="1.10.10.10">
    <property type="entry name" value="Winged helix-like DNA-binding domain superfamily/Winged helix DNA-binding domain"/>
    <property type="match status" value="1"/>
</dbReference>
<dbReference type="GO" id="GO:0003677">
    <property type="term" value="F:DNA binding"/>
    <property type="evidence" value="ECO:0007669"/>
    <property type="project" value="UniProtKB-KW"/>
</dbReference>
<dbReference type="Pfam" id="PF12802">
    <property type="entry name" value="MarR_2"/>
    <property type="match status" value="1"/>
</dbReference>
<protein>
    <recommendedName>
        <fullName evidence="4">HTH marR-type domain-containing protein</fullName>
    </recommendedName>
</protein>
<reference evidence="6" key="1">
    <citation type="submission" date="2019-05" db="EMBL/GenBank/DDBJ databases">
        <title>Complete genome sequencing of Dialister sp. strain 5BBH33.</title>
        <authorList>
            <person name="Sakamoto M."/>
            <person name="Murakami T."/>
            <person name="Mori H."/>
        </authorList>
    </citation>
    <scope>NUCLEOTIDE SEQUENCE [LARGE SCALE GENOMIC DNA]</scope>
    <source>
        <strain evidence="6">5BBH33</strain>
    </source>
</reference>
<feature type="domain" description="HTH marR-type" evidence="4">
    <location>
        <begin position="17"/>
        <end position="151"/>
    </location>
</feature>
<evidence type="ECO:0000256" key="2">
    <source>
        <dbReference type="ARBA" id="ARBA00023125"/>
    </source>
</evidence>
<keyword evidence="2" id="KW-0238">DNA-binding</keyword>
<dbReference type="InterPro" id="IPR000835">
    <property type="entry name" value="HTH_MarR-typ"/>
</dbReference>
<dbReference type="OrthoDB" id="9799663at2"/>
<keyword evidence="6" id="KW-1185">Reference proteome</keyword>
<sequence length="156" mass="17855">MKKQIHLRAEDLNNSDKLGLTYNLGQVHKRMLLRQSGIMKKFGLTARQSLIIAYLSTHKKDVVTQKTLEEHLHLTNPTITVMVKSMIDNGLIRKERVPEDARKYRLYMTEKAKQVEKASLQAAKTLDQSFYEGVLESDLKVFKGVLGQIAKNLDMV</sequence>
<dbReference type="EMBL" id="AP019697">
    <property type="protein sequence ID" value="BBK25692.1"/>
    <property type="molecule type" value="Genomic_DNA"/>
</dbReference>